<protein>
    <submittedName>
        <fullName evidence="5">3-oxoacyl-ACP synthase</fullName>
    </submittedName>
</protein>
<dbReference type="Pfam" id="PF08541">
    <property type="entry name" value="ACP_syn_III_C"/>
    <property type="match status" value="1"/>
</dbReference>
<reference evidence="5" key="1">
    <citation type="submission" date="2021-01" db="EMBL/GenBank/DDBJ databases">
        <title>Whole genome shotgun sequence of Verrucosispora sediminis NBRC 107745.</title>
        <authorList>
            <person name="Komaki H."/>
            <person name="Tamura T."/>
        </authorList>
    </citation>
    <scope>NUCLEOTIDE SEQUENCE</scope>
    <source>
        <strain evidence="5">NBRC 107745</strain>
    </source>
</reference>
<evidence type="ECO:0000256" key="1">
    <source>
        <dbReference type="ARBA" id="ARBA00022679"/>
    </source>
</evidence>
<dbReference type="AlphaFoldDB" id="A0A9W5UVW5"/>
<dbReference type="EMBL" id="BOPD01000028">
    <property type="protein sequence ID" value="GIJ35213.1"/>
    <property type="molecule type" value="Genomic_DNA"/>
</dbReference>
<dbReference type="Gene3D" id="3.40.47.10">
    <property type="match status" value="2"/>
</dbReference>
<evidence type="ECO:0000256" key="2">
    <source>
        <dbReference type="ARBA" id="ARBA00023315"/>
    </source>
</evidence>
<feature type="region of interest" description="Disordered" evidence="3">
    <location>
        <begin position="333"/>
        <end position="367"/>
    </location>
</feature>
<keyword evidence="6" id="KW-1185">Reference proteome</keyword>
<evidence type="ECO:0000259" key="4">
    <source>
        <dbReference type="Pfam" id="PF08541"/>
    </source>
</evidence>
<evidence type="ECO:0000256" key="3">
    <source>
        <dbReference type="SAM" id="MobiDB-lite"/>
    </source>
</evidence>
<dbReference type="SUPFAM" id="SSF53901">
    <property type="entry name" value="Thiolase-like"/>
    <property type="match status" value="1"/>
</dbReference>
<dbReference type="RefSeq" id="WP_093411092.1">
    <property type="nucleotide sequence ID" value="NZ_BOPD01000028.1"/>
</dbReference>
<keyword evidence="1" id="KW-0808">Transferase</keyword>
<comment type="caution">
    <text evidence="5">The sequence shown here is derived from an EMBL/GenBank/DDBJ whole genome shotgun (WGS) entry which is preliminary data.</text>
</comment>
<keyword evidence="2" id="KW-0012">Acyltransferase</keyword>
<accession>A0A9W5UVW5</accession>
<name>A0A9W5UVW5_9ACTN</name>
<dbReference type="Proteomes" id="UP000607311">
    <property type="component" value="Unassembled WGS sequence"/>
</dbReference>
<dbReference type="InterPro" id="IPR016039">
    <property type="entry name" value="Thiolase-like"/>
</dbReference>
<sequence>MSGTFALRTVASFLPERSVAVAELPELAYLGPAERQLCADLGIERIRTDPELDALHLAAGAASRALVAAGLGADQIGALVAVESRAPTTLMSSAETRLQAHLGADRALTFSVGGLGCVSMTPALLVARGLLAADPDLSDVLVVHGSTPATPRRYRHPVTVSGDGGMAAVVSREGPLRVLDVLQETNGHYWDLFRVDYRDRPSARWSEQCRDLQEYSFTLALESRDRLGAMYRRLLDRNGLAPGDVARNVCHNLSLGGFRFLEETLGVTIAAACHDNLRDLGHLGANDVLLNLATEIGTGRLREGERAVLISASPVAAWSMVLVEVVGDPGDFTVGDRFGQQPEPGSAGPSRRPTAFLDITPAPETDV</sequence>
<dbReference type="CDD" id="cd00827">
    <property type="entry name" value="init_cond_enzymes"/>
    <property type="match status" value="1"/>
</dbReference>
<dbReference type="PANTHER" id="PTHR34069">
    <property type="entry name" value="3-OXOACYL-[ACYL-CARRIER-PROTEIN] SYNTHASE 3"/>
    <property type="match status" value="1"/>
</dbReference>
<dbReference type="OrthoDB" id="3659750at2"/>
<dbReference type="GO" id="GO:0044550">
    <property type="term" value="P:secondary metabolite biosynthetic process"/>
    <property type="evidence" value="ECO:0007669"/>
    <property type="project" value="TreeGrafter"/>
</dbReference>
<feature type="domain" description="Beta-ketoacyl-[acyl-carrier-protein] synthase III C-terminal" evidence="4">
    <location>
        <begin position="235"/>
        <end position="324"/>
    </location>
</feature>
<gene>
    <name evidence="5" type="primary">fabH</name>
    <name evidence="5" type="ORF">Vse01_43610</name>
</gene>
<organism evidence="5 6">
    <name type="scientific">Micromonospora sediminimaris</name>
    <dbReference type="NCBI Taxonomy" id="547162"/>
    <lineage>
        <taxon>Bacteria</taxon>
        <taxon>Bacillati</taxon>
        <taxon>Actinomycetota</taxon>
        <taxon>Actinomycetes</taxon>
        <taxon>Micromonosporales</taxon>
        <taxon>Micromonosporaceae</taxon>
        <taxon>Micromonospora</taxon>
    </lineage>
</organism>
<dbReference type="GO" id="GO:0016746">
    <property type="term" value="F:acyltransferase activity"/>
    <property type="evidence" value="ECO:0007669"/>
    <property type="project" value="UniProtKB-KW"/>
</dbReference>
<dbReference type="InterPro" id="IPR013747">
    <property type="entry name" value="ACP_syn_III_C"/>
</dbReference>
<evidence type="ECO:0000313" key="5">
    <source>
        <dbReference type="EMBL" id="GIJ35213.1"/>
    </source>
</evidence>
<proteinExistence type="predicted"/>
<dbReference type="PANTHER" id="PTHR34069:SF2">
    <property type="entry name" value="BETA-KETOACYL-[ACYL-CARRIER-PROTEIN] SYNTHASE III"/>
    <property type="match status" value="1"/>
</dbReference>
<evidence type="ECO:0000313" key="6">
    <source>
        <dbReference type="Proteomes" id="UP000607311"/>
    </source>
</evidence>